<dbReference type="PROSITE" id="PS50977">
    <property type="entry name" value="HTH_TETR_2"/>
    <property type="match status" value="1"/>
</dbReference>
<sequence>MHNNQKKDLILDAMQELMNKSNAQTISVSDIAKKAGIGKGSIYYYFKSKEEILEGVIERSYSDALKKAEELVKNPELKALDKLEIVFRTCRDSSLELLRQEAGDFFEIQQSALLHQQYIQIMIRNLRPVLADIIRQGNAEGTMFCKSPEEAAEIALIVLLIKMDSRLNSQSREQVQKTLDVFSYMLETSFGIEKGRLDYLWEGFSSHNPDKSQAVS</sequence>
<reference evidence="4 5" key="1">
    <citation type="submission" date="2018-05" db="EMBL/GenBank/DDBJ databases">
        <title>The Hungate 1000. A catalogue of reference genomes from the rumen microbiome.</title>
        <authorList>
            <person name="Kelly W."/>
        </authorList>
    </citation>
    <scope>NUCLEOTIDE SEQUENCE [LARGE SCALE GENOMIC DNA]</scope>
    <source>
        <strain evidence="4 5">NLAE-zl-C242</strain>
    </source>
</reference>
<dbReference type="Gene3D" id="1.10.357.10">
    <property type="entry name" value="Tetracycline Repressor, domain 2"/>
    <property type="match status" value="1"/>
</dbReference>
<dbReference type="InterPro" id="IPR050624">
    <property type="entry name" value="HTH-type_Tx_Regulator"/>
</dbReference>
<dbReference type="InterPro" id="IPR001647">
    <property type="entry name" value="HTH_TetR"/>
</dbReference>
<dbReference type="InterPro" id="IPR009057">
    <property type="entry name" value="Homeodomain-like_sf"/>
</dbReference>
<dbReference type="PANTHER" id="PTHR43479:SF11">
    <property type="entry name" value="ACREF_ENVCD OPERON REPRESSOR-RELATED"/>
    <property type="match status" value="1"/>
</dbReference>
<name>A0A2Y9BI61_9FIRM</name>
<dbReference type="Proteomes" id="UP000245845">
    <property type="component" value="Unassembled WGS sequence"/>
</dbReference>
<dbReference type="Pfam" id="PF00440">
    <property type="entry name" value="TetR_N"/>
    <property type="match status" value="1"/>
</dbReference>
<feature type="DNA-binding region" description="H-T-H motif" evidence="2">
    <location>
        <begin position="27"/>
        <end position="46"/>
    </location>
</feature>
<comment type="caution">
    <text evidence="4">The sequence shown here is derived from an EMBL/GenBank/DDBJ whole genome shotgun (WGS) entry which is preliminary data.</text>
</comment>
<evidence type="ECO:0000256" key="2">
    <source>
        <dbReference type="PROSITE-ProRule" id="PRU00335"/>
    </source>
</evidence>
<accession>A0A2Y9BI61</accession>
<feature type="domain" description="HTH tetR-type" evidence="3">
    <location>
        <begin position="4"/>
        <end position="64"/>
    </location>
</feature>
<organism evidence="4 5">
    <name type="scientific">Faecalicatena orotica</name>
    <dbReference type="NCBI Taxonomy" id="1544"/>
    <lineage>
        <taxon>Bacteria</taxon>
        <taxon>Bacillati</taxon>
        <taxon>Bacillota</taxon>
        <taxon>Clostridia</taxon>
        <taxon>Lachnospirales</taxon>
        <taxon>Lachnospiraceae</taxon>
        <taxon>Faecalicatena</taxon>
    </lineage>
</organism>
<evidence type="ECO:0000259" key="3">
    <source>
        <dbReference type="PROSITE" id="PS50977"/>
    </source>
</evidence>
<keyword evidence="5" id="KW-1185">Reference proteome</keyword>
<dbReference type="PANTHER" id="PTHR43479">
    <property type="entry name" value="ACREF/ENVCD OPERON REPRESSOR-RELATED"/>
    <property type="match status" value="1"/>
</dbReference>
<dbReference type="Pfam" id="PF21303">
    <property type="entry name" value="TetR_C_39"/>
    <property type="match status" value="1"/>
</dbReference>
<dbReference type="AlphaFoldDB" id="A0A2Y9BI61"/>
<dbReference type="GO" id="GO:0003677">
    <property type="term" value="F:DNA binding"/>
    <property type="evidence" value="ECO:0007669"/>
    <property type="project" value="UniProtKB-UniRule"/>
</dbReference>
<evidence type="ECO:0000313" key="5">
    <source>
        <dbReference type="Proteomes" id="UP000245845"/>
    </source>
</evidence>
<dbReference type="EMBL" id="QGDL01000011">
    <property type="protein sequence ID" value="PWJ27764.1"/>
    <property type="molecule type" value="Genomic_DNA"/>
</dbReference>
<dbReference type="PRINTS" id="PR00455">
    <property type="entry name" value="HTHTETR"/>
</dbReference>
<proteinExistence type="predicted"/>
<dbReference type="RefSeq" id="WP_109732571.1">
    <property type="nucleotide sequence ID" value="NZ_BAAACK010000005.1"/>
</dbReference>
<evidence type="ECO:0000313" key="4">
    <source>
        <dbReference type="EMBL" id="PWJ27764.1"/>
    </source>
</evidence>
<evidence type="ECO:0000256" key="1">
    <source>
        <dbReference type="ARBA" id="ARBA00023125"/>
    </source>
</evidence>
<protein>
    <submittedName>
        <fullName evidence="4">TetR family transcriptional regulator</fullName>
    </submittedName>
</protein>
<dbReference type="SUPFAM" id="SSF46689">
    <property type="entry name" value="Homeodomain-like"/>
    <property type="match status" value="1"/>
</dbReference>
<dbReference type="OrthoDB" id="9785164at2"/>
<keyword evidence="1 2" id="KW-0238">DNA-binding</keyword>
<dbReference type="InterPro" id="IPR049149">
    <property type="entry name" value="TetR/AcrR_C"/>
</dbReference>
<gene>
    <name evidence="4" type="ORF">A8806_111201</name>
</gene>